<dbReference type="InterPro" id="IPR036641">
    <property type="entry name" value="HPT_dom_sf"/>
</dbReference>
<dbReference type="PROSITE" id="PS50894">
    <property type="entry name" value="HPT"/>
    <property type="match status" value="1"/>
</dbReference>
<sequence length="126" mass="13827">MVAHLEIFEPPQCEQGKSPSSERPIDLVHLARQTSGDKETETEVLCLFARQARQCVNQICGTNHLTETKDLLAVVRTLRGSANSVGAFSVSRAAQYLETDPMDGQLHDALTDAVVDVENFIFGLAR</sequence>
<keyword evidence="5" id="KW-1185">Reference proteome</keyword>
<evidence type="ECO:0000313" key="4">
    <source>
        <dbReference type="EMBL" id="MDA5398125.1"/>
    </source>
</evidence>
<comment type="caution">
    <text evidence="2">Lacks conserved residue(s) required for the propagation of feature annotation.</text>
</comment>
<organism evidence="4 5">
    <name type="scientific">Hoeflea prorocentri</name>
    <dbReference type="NCBI Taxonomy" id="1922333"/>
    <lineage>
        <taxon>Bacteria</taxon>
        <taxon>Pseudomonadati</taxon>
        <taxon>Pseudomonadota</taxon>
        <taxon>Alphaproteobacteria</taxon>
        <taxon>Hyphomicrobiales</taxon>
        <taxon>Rhizobiaceae</taxon>
        <taxon>Hoeflea</taxon>
    </lineage>
</organism>
<dbReference type="AlphaFoldDB" id="A0A9X3ZH17"/>
<comment type="caution">
    <text evidence="4">The sequence shown here is derived from an EMBL/GenBank/DDBJ whole genome shotgun (WGS) entry which is preliminary data.</text>
</comment>
<protein>
    <submittedName>
        <fullName evidence="4">Hpt domain-containing protein</fullName>
    </submittedName>
</protein>
<dbReference type="GO" id="GO:0004672">
    <property type="term" value="F:protein kinase activity"/>
    <property type="evidence" value="ECO:0007669"/>
    <property type="project" value="UniProtKB-ARBA"/>
</dbReference>
<dbReference type="Proteomes" id="UP001151234">
    <property type="component" value="Unassembled WGS sequence"/>
</dbReference>
<accession>A0A9X3ZH17</accession>
<gene>
    <name evidence="4" type="ORF">OQ273_06015</name>
</gene>
<evidence type="ECO:0000313" key="5">
    <source>
        <dbReference type="Proteomes" id="UP001151234"/>
    </source>
</evidence>
<evidence type="ECO:0000259" key="3">
    <source>
        <dbReference type="PROSITE" id="PS50894"/>
    </source>
</evidence>
<dbReference type="GO" id="GO:0000160">
    <property type="term" value="P:phosphorelay signal transduction system"/>
    <property type="evidence" value="ECO:0007669"/>
    <property type="project" value="UniProtKB-KW"/>
</dbReference>
<dbReference type="InterPro" id="IPR008207">
    <property type="entry name" value="Sig_transdc_His_kin_Hpt_dom"/>
</dbReference>
<name>A0A9X3ZH17_9HYPH</name>
<dbReference type="RefSeq" id="WP_267989564.1">
    <property type="nucleotide sequence ID" value="NZ_JAPJZI010000001.1"/>
</dbReference>
<dbReference type="SUPFAM" id="SSF47226">
    <property type="entry name" value="Histidine-containing phosphotransfer domain, HPT domain"/>
    <property type="match status" value="1"/>
</dbReference>
<evidence type="ECO:0000256" key="1">
    <source>
        <dbReference type="ARBA" id="ARBA00023012"/>
    </source>
</evidence>
<evidence type="ECO:0000256" key="2">
    <source>
        <dbReference type="PROSITE-ProRule" id="PRU00110"/>
    </source>
</evidence>
<dbReference type="Gene3D" id="1.20.120.160">
    <property type="entry name" value="HPT domain"/>
    <property type="match status" value="1"/>
</dbReference>
<reference evidence="4" key="1">
    <citation type="submission" date="2022-11" db="EMBL/GenBank/DDBJ databases">
        <title>Draft genome sequence of Hoeflea poritis E7-10 and Hoeflea prorocentri PM5-8, separated from scleractinian coral Porites lutea and marine dinoflagellate.</title>
        <authorList>
            <person name="Zhang G."/>
            <person name="Wei Q."/>
            <person name="Cai L."/>
        </authorList>
    </citation>
    <scope>NUCLEOTIDE SEQUENCE</scope>
    <source>
        <strain evidence="4">PM5-8</strain>
    </source>
</reference>
<feature type="domain" description="HPt" evidence="3">
    <location>
        <begin position="37"/>
        <end position="126"/>
    </location>
</feature>
<keyword evidence="1" id="KW-0902">Two-component regulatory system</keyword>
<proteinExistence type="predicted"/>
<dbReference type="EMBL" id="JAPJZI010000001">
    <property type="protein sequence ID" value="MDA5398125.1"/>
    <property type="molecule type" value="Genomic_DNA"/>
</dbReference>